<evidence type="ECO:0000256" key="1">
    <source>
        <dbReference type="ARBA" id="ARBA00004123"/>
    </source>
</evidence>
<dbReference type="RefSeq" id="XP_022510014.1">
    <property type="nucleotide sequence ID" value="XM_022657737.1"/>
</dbReference>
<evidence type="ECO:0000256" key="4">
    <source>
        <dbReference type="ARBA" id="ARBA00023163"/>
    </source>
</evidence>
<dbReference type="GeneID" id="34602937"/>
<reference evidence="9 10" key="1">
    <citation type="submission" date="2016-03" db="EMBL/GenBank/DDBJ databases">
        <title>Draft genome sequence of the Fonsecaea monophora CBS 269.37.</title>
        <authorList>
            <person name="Bombassaro A."/>
            <person name="Vinicius W.A."/>
            <person name="De Hoog S."/>
            <person name="Sun J."/>
            <person name="Souza E.M."/>
            <person name="Raittz R.T."/>
            <person name="Costa F."/>
            <person name="Leao A.C."/>
            <person name="Tadra-Sfeir M.Z."/>
            <person name="Baura V."/>
            <person name="Balsanelli E."/>
            <person name="Pedrosa F.O."/>
            <person name="Moreno L.F."/>
            <person name="Steffens M.B."/>
            <person name="Xi L."/>
            <person name="Bocca A.L."/>
            <person name="Felipe M.S."/>
            <person name="Teixeira M."/>
            <person name="Telles Filho F.Q."/>
            <person name="Azevedo C.M."/>
            <person name="Gomes R."/>
            <person name="Vicente V.A."/>
        </authorList>
    </citation>
    <scope>NUCLEOTIDE SEQUENCE [LARGE SCALE GENOMIC DNA]</scope>
    <source>
        <strain evidence="9 10">CBS 269.37</strain>
    </source>
</reference>
<dbReference type="GO" id="GO:0008270">
    <property type="term" value="F:zinc ion binding"/>
    <property type="evidence" value="ECO:0007669"/>
    <property type="project" value="InterPro"/>
</dbReference>
<accession>A0A177F419</accession>
<feature type="binding site" evidence="6">
    <location>
        <position position="625"/>
    </location>
    <ligand>
        <name>ATP</name>
        <dbReference type="ChEBI" id="CHEBI:30616"/>
    </ligand>
</feature>
<dbReference type="GO" id="GO:0005524">
    <property type="term" value="F:ATP binding"/>
    <property type="evidence" value="ECO:0007669"/>
    <property type="project" value="UniProtKB-UniRule"/>
</dbReference>
<dbReference type="GO" id="GO:0003700">
    <property type="term" value="F:DNA-binding transcription factor activity"/>
    <property type="evidence" value="ECO:0007669"/>
    <property type="project" value="InterPro"/>
</dbReference>
<dbReference type="GO" id="GO:0005634">
    <property type="term" value="C:nucleus"/>
    <property type="evidence" value="ECO:0007669"/>
    <property type="project" value="UniProtKB-SubCell"/>
</dbReference>
<gene>
    <name evidence="9" type="ORF">AYO21_07784</name>
</gene>
<sequence>MTAAQHRTAFASDITLERASRASLETYTTATSDTLITSTTEMALGRDAMGAPDAPPEIRPSQQQTPISTSRITPMPDPHVFGIVDKSTNSSPGWSRSEAIKSPRYDDGRVRADGQEERSIDKQERSSIYSAESSYYEYHGPRSFLSICSKPGIQWVTDRCGCSGFQESAITFTREIMRPLKMEKRMSPVRAPEPSANDACVYARCETFIFVLCRRMLILATLGFFEAAPAARFGVVQQSWFESRLRAHLNGLDTSEDPAWYALRNIIYATGSRLHLAKTATFQEASQTSWEFFENALSMHTEILYFRSSLIGVQALSLMREAYFVDELGSPALEYMLCSNALRLACSKGLHRQAVASWGLTDQEACHRDWIFWAIYCLEKSIASRSGRPSITDDNDISCPIPVCGPTGSSVDVVYCNMLIRLSQLSSLVNKQLSSAQAFQLKPGETIKTVVALDQQLRALKDSMAYVFRVDAPINPATLPSSIKLNQALHLQFMYYNLLSEIHNALTYPWSQTMLRPQDNFEDRKQVEASRSIVAEAARALILATKWVHLDANCPILLAFSAPIQAVIDLFIHILQAPESPTVQSDLSLLDIGAGHFARVEFATNSEISTSFVKQLASFARVAVKHAKSAILNSGGPSATQGSVGVENISKEIDMMCNQNHLQHGDMTQEASDFELSDFQPESLSMLLPGLDLDTETNDFFNWEL</sequence>
<name>A0A177F419_9EURO</name>
<keyword evidence="3" id="KW-0238">DNA-binding</keyword>
<evidence type="ECO:0000313" key="10">
    <source>
        <dbReference type="Proteomes" id="UP000077002"/>
    </source>
</evidence>
<dbReference type="PANTHER" id="PTHR46910:SF37">
    <property type="entry name" value="ZN(II)2CYS6 TRANSCRIPTION FACTOR (EUROFUNG)"/>
    <property type="match status" value="1"/>
</dbReference>
<evidence type="ECO:0000256" key="6">
    <source>
        <dbReference type="PROSITE-ProRule" id="PRU10141"/>
    </source>
</evidence>
<dbReference type="AlphaFoldDB" id="A0A177F419"/>
<comment type="caution">
    <text evidence="9">The sequence shown here is derived from an EMBL/GenBank/DDBJ whole genome shotgun (WGS) entry which is preliminary data.</text>
</comment>
<keyword evidence="5" id="KW-0539">Nucleus</keyword>
<dbReference type="SMART" id="SM00906">
    <property type="entry name" value="Fungal_trans"/>
    <property type="match status" value="1"/>
</dbReference>
<evidence type="ECO:0000256" key="7">
    <source>
        <dbReference type="SAM" id="MobiDB-lite"/>
    </source>
</evidence>
<dbReference type="Pfam" id="PF04082">
    <property type="entry name" value="Fungal_trans"/>
    <property type="match status" value="1"/>
</dbReference>
<evidence type="ECO:0000256" key="2">
    <source>
        <dbReference type="ARBA" id="ARBA00023015"/>
    </source>
</evidence>
<dbReference type="OrthoDB" id="39175at2759"/>
<feature type="region of interest" description="Disordered" evidence="7">
    <location>
        <begin position="48"/>
        <end position="124"/>
    </location>
</feature>
<evidence type="ECO:0000256" key="3">
    <source>
        <dbReference type="ARBA" id="ARBA00023125"/>
    </source>
</evidence>
<comment type="subcellular location">
    <subcellularLocation>
        <location evidence="1">Nucleus</location>
    </subcellularLocation>
</comment>
<feature type="domain" description="Xylanolytic transcriptional activator regulatory" evidence="8">
    <location>
        <begin position="334"/>
        <end position="408"/>
    </location>
</feature>
<keyword evidence="4" id="KW-0804">Transcription</keyword>
<keyword evidence="6" id="KW-0067">ATP-binding</keyword>
<dbReference type="InterPro" id="IPR050987">
    <property type="entry name" value="AtrR-like"/>
</dbReference>
<evidence type="ECO:0000256" key="5">
    <source>
        <dbReference type="ARBA" id="ARBA00023242"/>
    </source>
</evidence>
<evidence type="ECO:0000313" key="9">
    <source>
        <dbReference type="EMBL" id="OAG38062.1"/>
    </source>
</evidence>
<keyword evidence="2" id="KW-0805">Transcription regulation</keyword>
<dbReference type="PANTHER" id="PTHR46910">
    <property type="entry name" value="TRANSCRIPTION FACTOR PDR1"/>
    <property type="match status" value="1"/>
</dbReference>
<evidence type="ECO:0000259" key="8">
    <source>
        <dbReference type="SMART" id="SM00906"/>
    </source>
</evidence>
<dbReference type="CDD" id="cd12148">
    <property type="entry name" value="fungal_TF_MHR"/>
    <property type="match status" value="1"/>
</dbReference>
<feature type="compositionally biased region" description="Polar residues" evidence="7">
    <location>
        <begin position="60"/>
        <end position="72"/>
    </location>
</feature>
<feature type="compositionally biased region" description="Basic and acidic residues" evidence="7">
    <location>
        <begin position="98"/>
        <end position="124"/>
    </location>
</feature>
<organism evidence="9 10">
    <name type="scientific">Fonsecaea monophora</name>
    <dbReference type="NCBI Taxonomy" id="254056"/>
    <lineage>
        <taxon>Eukaryota</taxon>
        <taxon>Fungi</taxon>
        <taxon>Dikarya</taxon>
        <taxon>Ascomycota</taxon>
        <taxon>Pezizomycotina</taxon>
        <taxon>Eurotiomycetes</taxon>
        <taxon>Chaetothyriomycetidae</taxon>
        <taxon>Chaetothyriales</taxon>
        <taxon>Herpotrichiellaceae</taxon>
        <taxon>Fonsecaea</taxon>
    </lineage>
</organism>
<dbReference type="PROSITE" id="PS00107">
    <property type="entry name" value="PROTEIN_KINASE_ATP"/>
    <property type="match status" value="1"/>
</dbReference>
<proteinExistence type="predicted"/>
<dbReference type="InterPro" id="IPR017441">
    <property type="entry name" value="Protein_kinase_ATP_BS"/>
</dbReference>
<keyword evidence="6" id="KW-0547">Nucleotide-binding</keyword>
<dbReference type="Proteomes" id="UP000077002">
    <property type="component" value="Unassembled WGS sequence"/>
</dbReference>
<dbReference type="EMBL" id="LVKK01000062">
    <property type="protein sequence ID" value="OAG38062.1"/>
    <property type="molecule type" value="Genomic_DNA"/>
</dbReference>
<keyword evidence="10" id="KW-1185">Reference proteome</keyword>
<dbReference type="GO" id="GO:0003677">
    <property type="term" value="F:DNA binding"/>
    <property type="evidence" value="ECO:0007669"/>
    <property type="project" value="UniProtKB-KW"/>
</dbReference>
<protein>
    <recommendedName>
        <fullName evidence="8">Xylanolytic transcriptional activator regulatory domain-containing protein</fullName>
    </recommendedName>
</protein>
<dbReference type="GO" id="GO:0006351">
    <property type="term" value="P:DNA-templated transcription"/>
    <property type="evidence" value="ECO:0007669"/>
    <property type="project" value="InterPro"/>
</dbReference>
<dbReference type="InterPro" id="IPR007219">
    <property type="entry name" value="XnlR_reg_dom"/>
</dbReference>